<protein>
    <submittedName>
        <fullName evidence="2">Uncharacterized protein</fullName>
    </submittedName>
</protein>
<evidence type="ECO:0000313" key="3">
    <source>
        <dbReference type="Proteomes" id="UP000244855"/>
    </source>
</evidence>
<accession>A0A2V1E1U2</accession>
<evidence type="ECO:0000256" key="1">
    <source>
        <dbReference type="SAM" id="Phobius"/>
    </source>
</evidence>
<keyword evidence="1" id="KW-1133">Transmembrane helix</keyword>
<dbReference type="EMBL" id="KZ805335">
    <property type="protein sequence ID" value="PVI03120.1"/>
    <property type="molecule type" value="Genomic_DNA"/>
</dbReference>
<name>A0A2V1E1U2_9PLEO</name>
<dbReference type="Proteomes" id="UP000244855">
    <property type="component" value="Unassembled WGS sequence"/>
</dbReference>
<evidence type="ECO:0000313" key="2">
    <source>
        <dbReference type="EMBL" id="PVI03120.1"/>
    </source>
</evidence>
<reference evidence="2 3" key="1">
    <citation type="journal article" date="2018" name="Sci. Rep.">
        <title>Comparative genomics provides insights into the lifestyle and reveals functional heterogeneity of dark septate endophytic fungi.</title>
        <authorList>
            <person name="Knapp D.G."/>
            <person name="Nemeth J.B."/>
            <person name="Barry K."/>
            <person name="Hainaut M."/>
            <person name="Henrissat B."/>
            <person name="Johnson J."/>
            <person name="Kuo A."/>
            <person name="Lim J.H.P."/>
            <person name="Lipzen A."/>
            <person name="Nolan M."/>
            <person name="Ohm R.A."/>
            <person name="Tamas L."/>
            <person name="Grigoriev I.V."/>
            <person name="Spatafora J.W."/>
            <person name="Nagy L.G."/>
            <person name="Kovacs G.M."/>
        </authorList>
    </citation>
    <scope>NUCLEOTIDE SEQUENCE [LARGE SCALE GENOMIC DNA]</scope>
    <source>
        <strain evidence="2 3">DSE2036</strain>
    </source>
</reference>
<dbReference type="AlphaFoldDB" id="A0A2V1E1U2"/>
<organism evidence="2 3">
    <name type="scientific">Periconia macrospinosa</name>
    <dbReference type="NCBI Taxonomy" id="97972"/>
    <lineage>
        <taxon>Eukaryota</taxon>
        <taxon>Fungi</taxon>
        <taxon>Dikarya</taxon>
        <taxon>Ascomycota</taxon>
        <taxon>Pezizomycotina</taxon>
        <taxon>Dothideomycetes</taxon>
        <taxon>Pleosporomycetidae</taxon>
        <taxon>Pleosporales</taxon>
        <taxon>Massarineae</taxon>
        <taxon>Periconiaceae</taxon>
        <taxon>Periconia</taxon>
    </lineage>
</organism>
<keyword evidence="1" id="KW-0812">Transmembrane</keyword>
<proteinExistence type="predicted"/>
<keyword evidence="1" id="KW-0472">Membrane</keyword>
<gene>
    <name evidence="2" type="ORF">DM02DRAFT_612481</name>
</gene>
<feature type="transmembrane region" description="Helical" evidence="1">
    <location>
        <begin position="30"/>
        <end position="54"/>
    </location>
</feature>
<sequence length="96" mass="11011">MARSGQRDNECAEKADSYEYHLSPSSNYPALAEFVTIQHLATIPFGFLLLWFRQSNVPLFGQKVDLVWGTPVECIIWTLVLVDLARRDILSSLKRR</sequence>
<keyword evidence="3" id="KW-1185">Reference proteome</keyword>